<evidence type="ECO:0000313" key="2">
    <source>
        <dbReference type="EMBL" id="SAK51019.1"/>
    </source>
</evidence>
<gene>
    <name evidence="2" type="ORF">AWB76_01492</name>
</gene>
<dbReference type="RefSeq" id="WP_279616390.1">
    <property type="nucleotide sequence ID" value="NZ_FCOI02000004.1"/>
</dbReference>
<reference evidence="3" key="1">
    <citation type="submission" date="2016-01" db="EMBL/GenBank/DDBJ databases">
        <authorList>
            <person name="Peeters Charlotte."/>
        </authorList>
    </citation>
    <scope>NUCLEOTIDE SEQUENCE [LARGE SCALE GENOMIC DNA]</scope>
</reference>
<feature type="domain" description="Peptidase M60" evidence="1">
    <location>
        <begin position="6"/>
        <end position="71"/>
    </location>
</feature>
<dbReference type="STRING" id="1777137.AWB76_01492"/>
<sequence>MPSEALWIRLVMYEQLRRALGDGFYARLHKLYRAQPLTEDEGGAKNEVQRFVLRACVAANLDLTDFFERWGLPVDAATRVAIGGLKLRAPEMDLTRTRI</sequence>
<evidence type="ECO:0000313" key="3">
    <source>
        <dbReference type="Proteomes" id="UP000054624"/>
    </source>
</evidence>
<protein>
    <recommendedName>
        <fullName evidence="1">Peptidase M60 domain-containing protein</fullName>
    </recommendedName>
</protein>
<dbReference type="EMBL" id="FCOI02000004">
    <property type="protein sequence ID" value="SAK51019.1"/>
    <property type="molecule type" value="Genomic_DNA"/>
</dbReference>
<dbReference type="Pfam" id="PF13402">
    <property type="entry name" value="Peptidase_M60"/>
    <property type="match status" value="1"/>
</dbReference>
<dbReference type="Proteomes" id="UP000054624">
    <property type="component" value="Unassembled WGS sequence"/>
</dbReference>
<evidence type="ECO:0000259" key="1">
    <source>
        <dbReference type="Pfam" id="PF13402"/>
    </source>
</evidence>
<keyword evidence="3" id="KW-1185">Reference proteome</keyword>
<dbReference type="InterPro" id="IPR042279">
    <property type="entry name" value="Pep_M60_3"/>
</dbReference>
<name>A0A157ZZW2_9BURK</name>
<organism evidence="2 3">
    <name type="scientific">Caballeronia temeraria</name>
    <dbReference type="NCBI Taxonomy" id="1777137"/>
    <lineage>
        <taxon>Bacteria</taxon>
        <taxon>Pseudomonadati</taxon>
        <taxon>Pseudomonadota</taxon>
        <taxon>Betaproteobacteria</taxon>
        <taxon>Burkholderiales</taxon>
        <taxon>Burkholderiaceae</taxon>
        <taxon>Caballeronia</taxon>
    </lineage>
</organism>
<dbReference type="InterPro" id="IPR031161">
    <property type="entry name" value="Peptidase_M60_dom"/>
</dbReference>
<dbReference type="Gene3D" id="1.10.390.30">
    <property type="entry name" value="Peptidase M60, enhancin-like domain 3"/>
    <property type="match status" value="1"/>
</dbReference>
<dbReference type="AlphaFoldDB" id="A0A157ZZW2"/>
<proteinExistence type="predicted"/>
<accession>A0A157ZZW2</accession>